<evidence type="ECO:0000256" key="3">
    <source>
        <dbReference type="ARBA" id="ARBA00022729"/>
    </source>
</evidence>
<evidence type="ECO:0000256" key="4">
    <source>
        <dbReference type="ARBA" id="ARBA00023136"/>
    </source>
</evidence>
<dbReference type="Proteomes" id="UP000283426">
    <property type="component" value="Unassembled WGS sequence"/>
</dbReference>
<dbReference type="Gene3D" id="1.25.40.390">
    <property type="match status" value="1"/>
</dbReference>
<dbReference type="RefSeq" id="WP_013610788.1">
    <property type="nucleotide sequence ID" value="NZ_CABJFF010000014.1"/>
</dbReference>
<dbReference type="Pfam" id="PF14322">
    <property type="entry name" value="SusD-like_3"/>
    <property type="match status" value="1"/>
</dbReference>
<comment type="caution">
    <text evidence="9">The sequence shown here is derived from an EMBL/GenBank/DDBJ whole genome shotgun (WGS) entry which is preliminary data.</text>
</comment>
<evidence type="ECO:0000313" key="9">
    <source>
        <dbReference type="EMBL" id="RGV29930.1"/>
    </source>
</evidence>
<dbReference type="OMA" id="LMRAYAY"/>
<dbReference type="Proteomes" id="UP001212263">
    <property type="component" value="Unassembled WGS sequence"/>
</dbReference>
<evidence type="ECO:0000256" key="2">
    <source>
        <dbReference type="ARBA" id="ARBA00006275"/>
    </source>
</evidence>
<keyword evidence="4" id="KW-0472">Membrane</keyword>
<comment type="similarity">
    <text evidence="2">Belongs to the SusD family.</text>
</comment>
<keyword evidence="3" id="KW-0732">Signal</keyword>
<proteinExistence type="inferred from homology"/>
<protein>
    <submittedName>
        <fullName evidence="9">RagB/SusD family nutrient uptake outer membrane protein</fullName>
    </submittedName>
</protein>
<reference evidence="11 12" key="1">
    <citation type="submission" date="2018-08" db="EMBL/GenBank/DDBJ databases">
        <title>A genome reference for cultivated species of the human gut microbiota.</title>
        <authorList>
            <person name="Zou Y."/>
            <person name="Xue W."/>
            <person name="Luo G."/>
        </authorList>
    </citation>
    <scope>NUCLEOTIDE SEQUENCE [LARGE SCALE GENOMIC DNA]</scope>
    <source>
        <strain evidence="9 11">AF14-6AC</strain>
        <strain evidence="10 12">OF03-11</strain>
    </source>
</reference>
<evidence type="ECO:0000313" key="12">
    <source>
        <dbReference type="Proteomes" id="UP000284434"/>
    </source>
</evidence>
<reference evidence="8" key="2">
    <citation type="submission" date="2023-01" db="EMBL/GenBank/DDBJ databases">
        <title>Human gut microbiome strain richness.</title>
        <authorList>
            <person name="Chen-Liaw A."/>
        </authorList>
    </citation>
    <scope>NUCLEOTIDE SEQUENCE</scope>
    <source>
        <strain evidence="8">RTP21484st1_B7_RTP21484_190118</strain>
    </source>
</reference>
<dbReference type="PROSITE" id="PS51257">
    <property type="entry name" value="PROKAR_LIPOPROTEIN"/>
    <property type="match status" value="1"/>
</dbReference>
<evidence type="ECO:0000256" key="5">
    <source>
        <dbReference type="ARBA" id="ARBA00023237"/>
    </source>
</evidence>
<dbReference type="Proteomes" id="UP000284434">
    <property type="component" value="Unassembled WGS sequence"/>
</dbReference>
<dbReference type="InterPro" id="IPR011990">
    <property type="entry name" value="TPR-like_helical_dom_sf"/>
</dbReference>
<dbReference type="InterPro" id="IPR033985">
    <property type="entry name" value="SusD-like_N"/>
</dbReference>
<evidence type="ECO:0000313" key="11">
    <source>
        <dbReference type="Proteomes" id="UP000283426"/>
    </source>
</evidence>
<gene>
    <name evidence="9" type="ORF">DWW24_03425</name>
    <name evidence="10" type="ORF">DXA53_14015</name>
    <name evidence="8" type="ORF">PN645_16920</name>
</gene>
<accession>A0A1Y3Y9F8</accession>
<dbReference type="SUPFAM" id="SSF48452">
    <property type="entry name" value="TPR-like"/>
    <property type="match status" value="1"/>
</dbReference>
<dbReference type="InterPro" id="IPR012944">
    <property type="entry name" value="SusD_RagB_dom"/>
</dbReference>
<dbReference type="EMBL" id="QRYW01000005">
    <property type="protein sequence ID" value="RGV29930.1"/>
    <property type="molecule type" value="Genomic_DNA"/>
</dbReference>
<keyword evidence="5" id="KW-0998">Cell outer membrane</keyword>
<evidence type="ECO:0000256" key="1">
    <source>
        <dbReference type="ARBA" id="ARBA00004442"/>
    </source>
</evidence>
<dbReference type="AlphaFoldDB" id="A0A1Y3Y9F8"/>
<dbReference type="EMBL" id="QSCO01000020">
    <property type="protein sequence ID" value="RGY05070.1"/>
    <property type="molecule type" value="Genomic_DNA"/>
</dbReference>
<dbReference type="GO" id="GO:0009279">
    <property type="term" value="C:cell outer membrane"/>
    <property type="evidence" value="ECO:0007669"/>
    <property type="project" value="UniProtKB-SubCell"/>
</dbReference>
<feature type="domain" description="SusD-like N-terminal" evidence="7">
    <location>
        <begin position="95"/>
        <end position="213"/>
    </location>
</feature>
<feature type="domain" description="RagB/SusD" evidence="6">
    <location>
        <begin position="385"/>
        <end position="512"/>
    </location>
</feature>
<evidence type="ECO:0000259" key="7">
    <source>
        <dbReference type="Pfam" id="PF14322"/>
    </source>
</evidence>
<evidence type="ECO:0000313" key="10">
    <source>
        <dbReference type="EMBL" id="RGY05070.1"/>
    </source>
</evidence>
<dbReference type="GeneID" id="61273699"/>
<evidence type="ECO:0000313" key="8">
    <source>
        <dbReference type="EMBL" id="MDB9224666.1"/>
    </source>
</evidence>
<sequence>MNKIIKYTFLLLVVFITSCNSFLEPKSQSEFVPQLIQSLDELLLGEAYMGPGLNDGRFFSVLGVFDDDVSIRPNWKAESSEEGKVKQIRLAYSWSKDMKDQFSNYNTYAEVYKKILGCNSVLDYMDDVQGSEQAKNKVMAQALALRGYFYLHLVNLYGKPYSADKNALGVPLKLTSEMGTSGMPRNTVKEVYEQIIKDLLEAESLFKSLPASEQNLRNNRINLPCTQLLLSRTYLYMEEWEKSVTYAEEVINQYDYDILDLNTIAEPNPYNSPAYMNYYTWSNPEVIFLFGNQADVCELPLTRITCVEESKPGQINYKSYVPVIASESLINTFDKNDLRKTHYLIWEEIDYNGTPVYRQPTSKYDVQRRYKIEYRYERGVWGTAFKVTEAYLNAAEAAAMLYKENNQSEYRTKAQTLIDALRIKRFSQTTYKPTTISEGEQLVSFIRDERRRELCFENHRWFDLRRYGMEEIKHTWYDTSGEPIEYILEKNDPGFTLQLPNEAFEHNSSLVQNEPRK</sequence>
<comment type="subcellular location">
    <subcellularLocation>
        <location evidence="1">Cell outer membrane</location>
    </subcellularLocation>
</comment>
<evidence type="ECO:0000259" key="6">
    <source>
        <dbReference type="Pfam" id="PF07980"/>
    </source>
</evidence>
<dbReference type="EMBL" id="JAQMRD010000029">
    <property type="protein sequence ID" value="MDB9224666.1"/>
    <property type="molecule type" value="Genomic_DNA"/>
</dbReference>
<dbReference type="Pfam" id="PF07980">
    <property type="entry name" value="SusD_RagB"/>
    <property type="match status" value="1"/>
</dbReference>
<organism evidence="9 11">
    <name type="scientific">Odoribacter splanchnicus</name>
    <dbReference type="NCBI Taxonomy" id="28118"/>
    <lineage>
        <taxon>Bacteria</taxon>
        <taxon>Pseudomonadati</taxon>
        <taxon>Bacteroidota</taxon>
        <taxon>Bacteroidia</taxon>
        <taxon>Bacteroidales</taxon>
        <taxon>Odoribacteraceae</taxon>
        <taxon>Odoribacter</taxon>
    </lineage>
</organism>
<name>A0A1Y3Y9F8_9BACT</name>